<keyword evidence="8" id="KW-1185">Reference proteome</keyword>
<dbReference type="Gene3D" id="1.10.10.60">
    <property type="entry name" value="Homeodomain-like"/>
    <property type="match status" value="1"/>
</dbReference>
<evidence type="ECO:0000259" key="5">
    <source>
        <dbReference type="PROSITE" id="PS50531"/>
    </source>
</evidence>
<evidence type="ECO:0000313" key="7">
    <source>
        <dbReference type="EMBL" id="AEB69736.1"/>
    </source>
</evidence>
<dbReference type="KEGG" id="mcj:MCON_3519"/>
<dbReference type="SUPFAM" id="SSF53098">
    <property type="entry name" value="Ribonuclease H-like"/>
    <property type="match status" value="1"/>
</dbReference>
<keyword evidence="3" id="KW-0238">DNA-binding</keyword>
<dbReference type="GO" id="GO:0006310">
    <property type="term" value="P:DNA recombination"/>
    <property type="evidence" value="ECO:0007669"/>
    <property type="project" value="UniProtKB-KW"/>
</dbReference>
<dbReference type="Pfam" id="PF00665">
    <property type="entry name" value="rve"/>
    <property type="match status" value="1"/>
</dbReference>
<protein>
    <submittedName>
        <fullName evidence="7">Transposase</fullName>
    </submittedName>
</protein>
<feature type="domain" description="HTH IS21-type" evidence="5">
    <location>
        <begin position="2"/>
        <end position="64"/>
    </location>
</feature>
<dbReference type="HOGENOM" id="CLU_020626_1_1_2"/>
<dbReference type="EMBL" id="CP002565">
    <property type="protein sequence ID" value="AEB69736.1"/>
    <property type="molecule type" value="Genomic_DNA"/>
</dbReference>
<dbReference type="Proteomes" id="UP000007807">
    <property type="component" value="Chromosome"/>
</dbReference>
<dbReference type="PANTHER" id="PTHR35004">
    <property type="entry name" value="TRANSPOSASE RV3428C-RELATED"/>
    <property type="match status" value="1"/>
</dbReference>
<dbReference type="PROSITE" id="PS50531">
    <property type="entry name" value="HTH_IS21"/>
    <property type="match status" value="1"/>
</dbReference>
<dbReference type="InterPro" id="IPR001584">
    <property type="entry name" value="Integrase_cat-core"/>
</dbReference>
<dbReference type="AlphaFoldDB" id="F4BWC6"/>
<dbReference type="STRING" id="990316.MCON_3519"/>
<evidence type="ECO:0000313" key="8">
    <source>
        <dbReference type="Proteomes" id="UP000007807"/>
    </source>
</evidence>
<name>F4BWC6_METSG</name>
<dbReference type="InterPro" id="IPR036397">
    <property type="entry name" value="RNaseH_sf"/>
</dbReference>
<proteinExistence type="inferred from homology"/>
<dbReference type="Pfam" id="PF22483">
    <property type="entry name" value="Mu-transpos_C_2"/>
    <property type="match status" value="1"/>
</dbReference>
<dbReference type="NCBIfam" id="NF033546">
    <property type="entry name" value="transpos_IS21"/>
    <property type="match status" value="1"/>
</dbReference>
<keyword evidence="2" id="KW-0815">Transposition</keyword>
<dbReference type="Gene3D" id="3.30.420.10">
    <property type="entry name" value="Ribonuclease H-like superfamily/Ribonuclease H"/>
    <property type="match status" value="1"/>
</dbReference>
<organism evidence="7 8">
    <name type="scientific">Methanothrix soehngenii (strain ATCC 5969 / DSM 3671 / JCM 10134 / NBRC 103675 / OCM 69 / GP-6)</name>
    <name type="common">Methanosaeta concilii</name>
    <dbReference type="NCBI Taxonomy" id="990316"/>
    <lineage>
        <taxon>Archaea</taxon>
        <taxon>Methanobacteriati</taxon>
        <taxon>Methanobacteriota</taxon>
        <taxon>Stenosarchaea group</taxon>
        <taxon>Methanomicrobia</taxon>
        <taxon>Methanotrichales</taxon>
        <taxon>Methanotrichaceae</taxon>
        <taxon>Methanothrix</taxon>
    </lineage>
</organism>
<dbReference type="PROSITE" id="PS50994">
    <property type="entry name" value="INTEGRASE"/>
    <property type="match status" value="1"/>
</dbReference>
<feature type="domain" description="Integrase catalytic" evidence="6">
    <location>
        <begin position="109"/>
        <end position="284"/>
    </location>
</feature>
<gene>
    <name evidence="7" type="ordered locus">MCON_3519</name>
</gene>
<accession>F4BWC6</accession>
<evidence type="ECO:0000256" key="2">
    <source>
        <dbReference type="ARBA" id="ARBA00022578"/>
    </source>
</evidence>
<keyword evidence="4" id="KW-0233">DNA recombination</keyword>
<evidence type="ECO:0000256" key="3">
    <source>
        <dbReference type="ARBA" id="ARBA00023125"/>
    </source>
</evidence>
<evidence type="ECO:0000256" key="1">
    <source>
        <dbReference type="ARBA" id="ARBA00009277"/>
    </source>
</evidence>
<dbReference type="InterPro" id="IPR054353">
    <property type="entry name" value="IstA-like_C"/>
</dbReference>
<dbReference type="GO" id="GO:0032196">
    <property type="term" value="P:transposition"/>
    <property type="evidence" value="ECO:0007669"/>
    <property type="project" value="UniProtKB-KW"/>
</dbReference>
<dbReference type="InterPro" id="IPR012337">
    <property type="entry name" value="RNaseH-like_sf"/>
</dbReference>
<comment type="similarity">
    <text evidence="1">Belongs to the transposase IS21/IS408/IS1162 family.</text>
</comment>
<dbReference type="GO" id="GO:0003677">
    <property type="term" value="F:DNA binding"/>
    <property type="evidence" value="ECO:0007669"/>
    <property type="project" value="UniProtKB-KW"/>
</dbReference>
<reference evidence="7 8" key="1">
    <citation type="journal article" date="2011" name="J. Bacteriol.">
        <title>Complete genome sequence of Methanosaeta concilii, a specialist in aceticlastic methanogenesis.</title>
        <authorList>
            <person name="Barber R.D."/>
            <person name="Zhang L."/>
            <person name="Harnack M."/>
            <person name="Olson M.V."/>
            <person name="Kaul R."/>
            <person name="Ingram-Smith C."/>
            <person name="Smith K.S."/>
        </authorList>
    </citation>
    <scope>NUCLEOTIDE SEQUENCE [LARGE SCALE GENOMIC DNA]</scope>
    <source>
        <strain evidence="8">ATCC 5969 / DSM 3671 / JCM 10134 / NBRC 103675 / OCM 69 / GP-6</strain>
    </source>
</reference>
<dbReference type="PANTHER" id="PTHR35004:SF6">
    <property type="entry name" value="TRANSPOSASE"/>
    <property type="match status" value="1"/>
</dbReference>
<sequence length="411" mass="47939">MEEFLTLRDLFNEELSISEIARQTGHSRVTVRKYLNSQVPPLPQKRSKKPSKLDGHREYIIDRLKEFPLSASRIYREIQDRGFTGKYTIVKDFVREVRPEIGVPAIYRYETKPGVQAQVDWAECGYIDIDGEKRRLYCFTMVLGYSRMRYAEFTLRIDVYTLIQCHINAFGYFGGYPQELLYDNITQIVKKRAPKSSDSTWNSHFQDFFEHYGFIPRLCRPYRPQTKGKIERTVGFVKKDFFMGGRFTSFTDLNSQLQKWLSRVNSIPNGTTHEIPIERFKQEGLQKIGNAPSYHNRRDESRKISRDSFVSYLGNLYSVPYRYAGMTARLQISDLTFKIIVGSDEICTHEIQPGHGKVMRIKEHFKGLLSEILKQNCTLRDNNPSILKFVDTDVEHRPLSVYDRLGGGDSR</sequence>
<evidence type="ECO:0000259" key="6">
    <source>
        <dbReference type="PROSITE" id="PS50994"/>
    </source>
</evidence>
<dbReference type="InterPro" id="IPR017894">
    <property type="entry name" value="HTH_IS21_transposase_type"/>
</dbReference>
<dbReference type="GO" id="GO:0015074">
    <property type="term" value="P:DNA integration"/>
    <property type="evidence" value="ECO:0007669"/>
    <property type="project" value="InterPro"/>
</dbReference>
<dbReference type="InParanoid" id="F4BWC6"/>
<evidence type="ECO:0000256" key="4">
    <source>
        <dbReference type="ARBA" id="ARBA00023172"/>
    </source>
</evidence>